<comment type="caution">
    <text evidence="2">The sequence shown here is derived from an EMBL/GenBank/DDBJ whole genome shotgun (WGS) entry which is preliminary data.</text>
</comment>
<dbReference type="Proteomes" id="UP000177165">
    <property type="component" value="Unassembled WGS sequence"/>
</dbReference>
<sequence length="61" mass="6917">MKLHPDQEDTAPDPLQMARYGTMPKDQNNSDSSRFSSFPSGSIPEKKYFDANELTNILKLL</sequence>
<dbReference type="AlphaFoldDB" id="A0A1G2AQC2"/>
<name>A0A1G2AQC2_9BACT</name>
<accession>A0A1G2AQC2</accession>
<evidence type="ECO:0000313" key="3">
    <source>
        <dbReference type="Proteomes" id="UP000177165"/>
    </source>
</evidence>
<protein>
    <submittedName>
        <fullName evidence="2">Uncharacterized protein</fullName>
    </submittedName>
</protein>
<dbReference type="EMBL" id="MHKB01000010">
    <property type="protein sequence ID" value="OGY79094.1"/>
    <property type="molecule type" value="Genomic_DNA"/>
</dbReference>
<reference evidence="2 3" key="1">
    <citation type="journal article" date="2016" name="Nat. Commun.">
        <title>Thousands of microbial genomes shed light on interconnected biogeochemical processes in an aquifer system.</title>
        <authorList>
            <person name="Anantharaman K."/>
            <person name="Brown C.T."/>
            <person name="Hug L.A."/>
            <person name="Sharon I."/>
            <person name="Castelle C.J."/>
            <person name="Probst A.J."/>
            <person name="Thomas B.C."/>
            <person name="Singh A."/>
            <person name="Wilkins M.J."/>
            <person name="Karaoz U."/>
            <person name="Brodie E.L."/>
            <person name="Williams K.H."/>
            <person name="Hubbard S.S."/>
            <person name="Banfield J.F."/>
        </authorList>
    </citation>
    <scope>NUCLEOTIDE SEQUENCE [LARGE SCALE GENOMIC DNA]</scope>
</reference>
<feature type="region of interest" description="Disordered" evidence="1">
    <location>
        <begin position="1"/>
        <end position="45"/>
    </location>
</feature>
<feature type="compositionally biased region" description="Low complexity" evidence="1">
    <location>
        <begin position="30"/>
        <end position="42"/>
    </location>
</feature>
<proteinExistence type="predicted"/>
<evidence type="ECO:0000256" key="1">
    <source>
        <dbReference type="SAM" id="MobiDB-lite"/>
    </source>
</evidence>
<gene>
    <name evidence="2" type="ORF">A3B74_01340</name>
</gene>
<organism evidence="2 3">
    <name type="scientific">Candidatus Kerfeldbacteria bacterium RIFCSPHIGHO2_02_FULL_42_14</name>
    <dbReference type="NCBI Taxonomy" id="1798540"/>
    <lineage>
        <taxon>Bacteria</taxon>
        <taxon>Candidatus Kerfeldiibacteriota</taxon>
    </lineage>
</organism>
<evidence type="ECO:0000313" key="2">
    <source>
        <dbReference type="EMBL" id="OGY79094.1"/>
    </source>
</evidence>